<evidence type="ECO:0000313" key="3">
    <source>
        <dbReference type="Proteomes" id="UP001164929"/>
    </source>
</evidence>
<reference evidence="2 3" key="1">
    <citation type="journal article" date="2023" name="Mol. Ecol. Resour.">
        <title>Chromosome-level genome assembly of a triploid poplar Populus alba 'Berolinensis'.</title>
        <authorList>
            <person name="Chen S."/>
            <person name="Yu Y."/>
            <person name="Wang X."/>
            <person name="Wang S."/>
            <person name="Zhang T."/>
            <person name="Zhou Y."/>
            <person name="He R."/>
            <person name="Meng N."/>
            <person name="Wang Y."/>
            <person name="Liu W."/>
            <person name="Liu Z."/>
            <person name="Liu J."/>
            <person name="Guo Q."/>
            <person name="Huang H."/>
            <person name="Sederoff R.R."/>
            <person name="Wang G."/>
            <person name="Qu G."/>
            <person name="Chen S."/>
        </authorList>
    </citation>
    <scope>NUCLEOTIDE SEQUENCE [LARGE SCALE GENOMIC DNA]</scope>
    <source>
        <strain evidence="2">SC-2020</strain>
    </source>
</reference>
<evidence type="ECO:0000256" key="1">
    <source>
        <dbReference type="SAM" id="MobiDB-lite"/>
    </source>
</evidence>
<protein>
    <submittedName>
        <fullName evidence="2">Uncharacterized protein</fullName>
    </submittedName>
</protein>
<proteinExistence type="predicted"/>
<feature type="region of interest" description="Disordered" evidence="1">
    <location>
        <begin position="1"/>
        <end position="32"/>
    </location>
</feature>
<sequence>MMERVRRSQQGNPLGEDPKGAVNQLMKWPNQW</sequence>
<keyword evidence="3" id="KW-1185">Reference proteome</keyword>
<name>A0AAD6RLB3_9ROSI</name>
<dbReference type="Proteomes" id="UP001164929">
    <property type="component" value="Chromosome 1"/>
</dbReference>
<dbReference type="AlphaFoldDB" id="A0AAD6RLB3"/>
<evidence type="ECO:0000313" key="2">
    <source>
        <dbReference type="EMBL" id="KAJ7010969.1"/>
    </source>
</evidence>
<dbReference type="EMBL" id="JAQIZT010000001">
    <property type="protein sequence ID" value="KAJ7010969.1"/>
    <property type="molecule type" value="Genomic_DNA"/>
</dbReference>
<organism evidence="2 3">
    <name type="scientific">Populus alba x Populus x berolinensis</name>
    <dbReference type="NCBI Taxonomy" id="444605"/>
    <lineage>
        <taxon>Eukaryota</taxon>
        <taxon>Viridiplantae</taxon>
        <taxon>Streptophyta</taxon>
        <taxon>Embryophyta</taxon>
        <taxon>Tracheophyta</taxon>
        <taxon>Spermatophyta</taxon>
        <taxon>Magnoliopsida</taxon>
        <taxon>eudicotyledons</taxon>
        <taxon>Gunneridae</taxon>
        <taxon>Pentapetalae</taxon>
        <taxon>rosids</taxon>
        <taxon>fabids</taxon>
        <taxon>Malpighiales</taxon>
        <taxon>Salicaceae</taxon>
        <taxon>Saliceae</taxon>
        <taxon>Populus</taxon>
    </lineage>
</organism>
<accession>A0AAD6RLB3</accession>
<comment type="caution">
    <text evidence="2">The sequence shown here is derived from an EMBL/GenBank/DDBJ whole genome shotgun (WGS) entry which is preliminary data.</text>
</comment>
<gene>
    <name evidence="2" type="ORF">NC653_001419</name>
</gene>